<keyword evidence="3" id="KW-1185">Reference proteome</keyword>
<dbReference type="Pfam" id="PF12937">
    <property type="entry name" value="F-box-like"/>
    <property type="match status" value="1"/>
</dbReference>
<dbReference type="PANTHER" id="PTHR38926">
    <property type="entry name" value="F-BOX DOMAIN CONTAINING PROTEIN, EXPRESSED"/>
    <property type="match status" value="1"/>
</dbReference>
<dbReference type="FunFam" id="1.20.1280.50:FF:000037">
    <property type="entry name" value="F-box protein SKIP19"/>
    <property type="match status" value="1"/>
</dbReference>
<evidence type="ECO:0000313" key="2">
    <source>
        <dbReference type="EMBL" id="CAL5010820.1"/>
    </source>
</evidence>
<reference evidence="2" key="1">
    <citation type="submission" date="2024-10" db="EMBL/GenBank/DDBJ databases">
        <authorList>
            <person name="Ryan C."/>
        </authorList>
    </citation>
    <scope>NUCLEOTIDE SEQUENCE [LARGE SCALE GENOMIC DNA]</scope>
</reference>
<dbReference type="InterPro" id="IPR036047">
    <property type="entry name" value="F-box-like_dom_sf"/>
</dbReference>
<sequence length="293" mass="32472">MEAPTVDVPPLPSDRDWSELPLDALAMVFGKIGAIDILMGAGLVCHSWLEAAKLPDLWRSVDMAHHKLLDDMNYGVGIIDDLSFSDDGIIDGVGFSSVKPNKINSEQRELQLDDIITVNNKYICQCHRSPALKEFGLISCFGVSNKGFTKLISKFPQIENLQLEFCHNISGREVYEAIGKSCTQLKRFSLMRTGYIIGEVVGIAAMHELRSLTVHVGGLTNKDLASVLDGCSHLEHLDLSCCFGIGVSEDAVRTRCPGIKSLILPRMYYEDDDYYDAVQYQRDCAYDLLGDSD</sequence>
<gene>
    <name evidence="2" type="ORF">URODEC1_LOCUS70171</name>
</gene>
<accession>A0ABC9BZA9</accession>
<proteinExistence type="predicted"/>
<feature type="domain" description="F-box" evidence="1">
    <location>
        <begin position="17"/>
        <end position="62"/>
    </location>
</feature>
<name>A0ABC9BZA9_9POAL</name>
<protein>
    <recommendedName>
        <fullName evidence="1">F-box domain-containing protein</fullName>
    </recommendedName>
</protein>
<dbReference type="Gene3D" id="3.80.10.10">
    <property type="entry name" value="Ribonuclease Inhibitor"/>
    <property type="match status" value="1"/>
</dbReference>
<dbReference type="Gene3D" id="1.20.1280.50">
    <property type="match status" value="1"/>
</dbReference>
<dbReference type="InterPro" id="IPR001810">
    <property type="entry name" value="F-box_dom"/>
</dbReference>
<dbReference type="InterPro" id="IPR032675">
    <property type="entry name" value="LRR_dom_sf"/>
</dbReference>
<dbReference type="SMART" id="SM00367">
    <property type="entry name" value="LRR_CC"/>
    <property type="match status" value="3"/>
</dbReference>
<evidence type="ECO:0000259" key="1">
    <source>
        <dbReference type="Pfam" id="PF12937"/>
    </source>
</evidence>
<dbReference type="SUPFAM" id="SSF52047">
    <property type="entry name" value="RNI-like"/>
    <property type="match status" value="1"/>
</dbReference>
<evidence type="ECO:0000313" key="3">
    <source>
        <dbReference type="Proteomes" id="UP001497457"/>
    </source>
</evidence>
<dbReference type="AlphaFoldDB" id="A0ABC9BZA9"/>
<dbReference type="EMBL" id="OZ075138">
    <property type="protein sequence ID" value="CAL5010820.1"/>
    <property type="molecule type" value="Genomic_DNA"/>
</dbReference>
<dbReference type="PANTHER" id="PTHR38926:SF71">
    <property type="entry name" value="OS08G0194350 PROTEIN"/>
    <property type="match status" value="1"/>
</dbReference>
<dbReference type="InterPro" id="IPR006553">
    <property type="entry name" value="Leu-rich_rpt_Cys-con_subtyp"/>
</dbReference>
<dbReference type="SUPFAM" id="SSF81383">
    <property type="entry name" value="F-box domain"/>
    <property type="match status" value="1"/>
</dbReference>
<organism evidence="2 3">
    <name type="scientific">Urochloa decumbens</name>
    <dbReference type="NCBI Taxonomy" id="240449"/>
    <lineage>
        <taxon>Eukaryota</taxon>
        <taxon>Viridiplantae</taxon>
        <taxon>Streptophyta</taxon>
        <taxon>Embryophyta</taxon>
        <taxon>Tracheophyta</taxon>
        <taxon>Spermatophyta</taxon>
        <taxon>Magnoliopsida</taxon>
        <taxon>Liliopsida</taxon>
        <taxon>Poales</taxon>
        <taxon>Poaceae</taxon>
        <taxon>PACMAD clade</taxon>
        <taxon>Panicoideae</taxon>
        <taxon>Panicodae</taxon>
        <taxon>Paniceae</taxon>
        <taxon>Melinidinae</taxon>
        <taxon>Urochloa</taxon>
    </lineage>
</organism>
<dbReference type="Proteomes" id="UP001497457">
    <property type="component" value="Chromosome 28b"/>
</dbReference>